<dbReference type="GeneID" id="87958035"/>
<organism evidence="2 3">
    <name type="scientific">Kwoniella shivajii</name>
    <dbReference type="NCBI Taxonomy" id="564305"/>
    <lineage>
        <taxon>Eukaryota</taxon>
        <taxon>Fungi</taxon>
        <taxon>Dikarya</taxon>
        <taxon>Basidiomycota</taxon>
        <taxon>Agaricomycotina</taxon>
        <taxon>Tremellomycetes</taxon>
        <taxon>Tremellales</taxon>
        <taxon>Cryptococcaceae</taxon>
        <taxon>Kwoniella</taxon>
    </lineage>
</organism>
<dbReference type="EMBL" id="CP141888">
    <property type="protein sequence ID" value="WRT68923.1"/>
    <property type="molecule type" value="Genomic_DNA"/>
</dbReference>
<evidence type="ECO:0000256" key="1">
    <source>
        <dbReference type="SAM" id="MobiDB-lite"/>
    </source>
</evidence>
<sequence>MINPTAWNWGNYAGLFWAGSCFLVSSMFTSECQSLRAGLSLRTAQVNAFDHALHHQAGEDKPEEHMDHVERA</sequence>
<reference evidence="2 3" key="1">
    <citation type="submission" date="2024-01" db="EMBL/GenBank/DDBJ databases">
        <title>Comparative genomics of Cryptococcus and Kwoniella reveals pathogenesis evolution and contrasting modes of karyotype evolution via chromosome fusion or intercentromeric recombination.</title>
        <authorList>
            <person name="Coelho M.A."/>
            <person name="David-Palma M."/>
            <person name="Shea T."/>
            <person name="Bowers K."/>
            <person name="McGinley-Smith S."/>
            <person name="Mohammad A.W."/>
            <person name="Gnirke A."/>
            <person name="Yurkov A.M."/>
            <person name="Nowrousian M."/>
            <person name="Sun S."/>
            <person name="Cuomo C.A."/>
            <person name="Heitman J."/>
        </authorList>
    </citation>
    <scope>NUCLEOTIDE SEQUENCE [LARGE SCALE GENOMIC DNA]</scope>
    <source>
        <strain evidence="2">CBS 11374</strain>
    </source>
</reference>
<keyword evidence="3" id="KW-1185">Reference proteome</keyword>
<dbReference type="Proteomes" id="UP001329825">
    <property type="component" value="Chromosome 8"/>
</dbReference>
<name>A0ABZ1D539_9TREE</name>
<protein>
    <submittedName>
        <fullName evidence="2">Uncharacterized protein</fullName>
    </submittedName>
</protein>
<gene>
    <name evidence="2" type="ORF">IL334_005905</name>
</gene>
<feature type="region of interest" description="Disordered" evidence="1">
    <location>
        <begin position="53"/>
        <end position="72"/>
    </location>
</feature>
<proteinExistence type="predicted"/>
<evidence type="ECO:0000313" key="2">
    <source>
        <dbReference type="EMBL" id="WRT68923.1"/>
    </source>
</evidence>
<evidence type="ECO:0000313" key="3">
    <source>
        <dbReference type="Proteomes" id="UP001329825"/>
    </source>
</evidence>
<accession>A0ABZ1D539</accession>
<dbReference type="RefSeq" id="XP_062793662.1">
    <property type="nucleotide sequence ID" value="XM_062937611.1"/>
</dbReference>